<proteinExistence type="predicted"/>
<accession>A0A2A7B0B1</accession>
<dbReference type="RefSeq" id="WP_097778896.1">
    <property type="nucleotide sequence ID" value="NZ_DAWEON010000016.1"/>
</dbReference>
<dbReference type="EMBL" id="NMTZ01000008">
    <property type="protein sequence ID" value="PDX84833.1"/>
    <property type="molecule type" value="Genomic_DNA"/>
</dbReference>
<gene>
    <name evidence="1" type="ORF">CGS59_03215</name>
</gene>
<evidence type="ECO:0000313" key="1">
    <source>
        <dbReference type="EMBL" id="PDX84833.1"/>
    </source>
</evidence>
<evidence type="ECO:0000313" key="2">
    <source>
        <dbReference type="Proteomes" id="UP000220480"/>
    </source>
</evidence>
<comment type="caution">
    <text evidence="1">The sequence shown here is derived from an EMBL/GenBank/DDBJ whole genome shotgun (WGS) entry which is preliminary data.</text>
</comment>
<dbReference type="AlphaFoldDB" id="A0A2A7B0B1"/>
<organism evidence="1 2">
    <name type="scientific">Faecalibacterium prausnitzii</name>
    <dbReference type="NCBI Taxonomy" id="853"/>
    <lineage>
        <taxon>Bacteria</taxon>
        <taxon>Bacillati</taxon>
        <taxon>Bacillota</taxon>
        <taxon>Clostridia</taxon>
        <taxon>Eubacteriales</taxon>
        <taxon>Oscillospiraceae</taxon>
        <taxon>Faecalibacterium</taxon>
    </lineage>
</organism>
<name>A0A2A7B0B1_9FIRM</name>
<dbReference type="Proteomes" id="UP000220480">
    <property type="component" value="Unassembled WGS sequence"/>
</dbReference>
<reference evidence="1 2" key="1">
    <citation type="journal article" date="2017" name="Front. Microbiol.">
        <title>New Insights into the Diversity of the Genus Faecalibacterium.</title>
        <authorList>
            <person name="Benevides L."/>
            <person name="Burman S."/>
            <person name="Martin R."/>
            <person name="Robert V."/>
            <person name="Thomas M."/>
            <person name="Miquel S."/>
            <person name="Chain F."/>
            <person name="Sokol H."/>
            <person name="Bermudez-Humaran L.G."/>
            <person name="Morrison M."/>
            <person name="Langella P."/>
            <person name="Azevedo V.A."/>
            <person name="Chatel J.M."/>
            <person name="Soares S."/>
        </authorList>
    </citation>
    <scope>NUCLEOTIDE SEQUENCE [LARGE SCALE GENOMIC DNA]</scope>
    <source>
        <strain evidence="1 2">CNCM I 4644</strain>
    </source>
</reference>
<sequence>MRELFTDSIRAGLANIDLHDLKEPAPDAKAPELIFKDSVKWTVLPDRLRIECTREFEFEPECNFSLTITYFVEHFLKVEGSLDKYTGEEIKKAIVEDLAFYLQSNQDFSARMSLLAAQIFSNFGGSPAITPPAFPIEQDKMIVNNN</sequence>
<protein>
    <submittedName>
        <fullName evidence="1">Uncharacterized protein</fullName>
    </submittedName>
</protein>